<dbReference type="SUPFAM" id="SSF56645">
    <property type="entry name" value="Acyl-CoA dehydrogenase NM domain-like"/>
    <property type="match status" value="1"/>
</dbReference>
<dbReference type="Proteomes" id="UP000274909">
    <property type="component" value="Unassembled WGS sequence"/>
</dbReference>
<dbReference type="AlphaFoldDB" id="A0A3S0X9R4"/>
<organism evidence="1 2">
    <name type="scientific">Labedella endophytica</name>
    <dbReference type="NCBI Taxonomy" id="1523160"/>
    <lineage>
        <taxon>Bacteria</taxon>
        <taxon>Bacillati</taxon>
        <taxon>Actinomycetota</taxon>
        <taxon>Actinomycetes</taxon>
        <taxon>Micrococcales</taxon>
        <taxon>Microbacteriaceae</taxon>
        <taxon>Labedella</taxon>
    </lineage>
</organism>
<dbReference type="Gene3D" id="2.40.110.10">
    <property type="entry name" value="Butyryl-CoA Dehydrogenase, subunit A, domain 2"/>
    <property type="match status" value="1"/>
</dbReference>
<comment type="caution">
    <text evidence="1">The sequence shown here is derived from an EMBL/GenBank/DDBJ whole genome shotgun (WGS) entry which is preliminary data.</text>
</comment>
<dbReference type="EMBL" id="RZGZ01000001">
    <property type="protein sequence ID" value="RUR03185.1"/>
    <property type="molecule type" value="Genomic_DNA"/>
</dbReference>
<proteinExistence type="predicted"/>
<evidence type="ECO:0000313" key="2">
    <source>
        <dbReference type="Proteomes" id="UP000274909"/>
    </source>
</evidence>
<sequence length="352" mass="36325">MTGAVTASTSWPGGGLDGAEVGALRAAAADAAGSVERALEVAGLARHTIGPLEQGNAGRFFVGLGALADGDVTVARVVEPHLDALGILAQAGMPVPDDAARFGVFAAEAPGLRLDARRAGPAESPELPAWRVTGRKPWCSLASRLSDALLTAHTPSGERRLFRVSLRDPGVTTNDELWVSRGMPLVPSGPIDLADVPAEPVGEAGWYLDRPGFAWGGIGVAACWWGGAIGLVDALHAHAERKPDSELALAALGASAVDLAAAENAVAEAARAIESGDAAGRRGAAIAQRVRSTVRGRVDAIRTRAVATLGPAPLTVDEPYLTRVSDLELYVQQDHGERDLARLGRLILDGAL</sequence>
<gene>
    <name evidence="1" type="ORF">ELQ94_01115</name>
</gene>
<dbReference type="RefSeq" id="WP_127046332.1">
    <property type="nucleotide sequence ID" value="NZ_RZGZ01000001.1"/>
</dbReference>
<protein>
    <submittedName>
        <fullName evidence="1">Acyl-CoA dehydrogenase</fullName>
    </submittedName>
</protein>
<keyword evidence="2" id="KW-1185">Reference proteome</keyword>
<dbReference type="InterPro" id="IPR046373">
    <property type="entry name" value="Acyl-CoA_Oxase/DH_mid-dom_sf"/>
</dbReference>
<dbReference type="InterPro" id="IPR009100">
    <property type="entry name" value="AcylCoA_DH/oxidase_NM_dom_sf"/>
</dbReference>
<dbReference type="OrthoDB" id="107064at2"/>
<accession>A0A3S0X9R4</accession>
<name>A0A3S0X9R4_9MICO</name>
<reference evidence="1 2" key="1">
    <citation type="submission" date="2018-12" db="EMBL/GenBank/DDBJ databases">
        <authorList>
            <person name="Li F."/>
        </authorList>
    </citation>
    <scope>NUCLEOTIDE SEQUENCE [LARGE SCALE GENOMIC DNA]</scope>
    <source>
        <strain evidence="1 2">EGI 6500705</strain>
    </source>
</reference>
<evidence type="ECO:0000313" key="1">
    <source>
        <dbReference type="EMBL" id="RUR03185.1"/>
    </source>
</evidence>
<dbReference type="GO" id="GO:0016627">
    <property type="term" value="F:oxidoreductase activity, acting on the CH-CH group of donors"/>
    <property type="evidence" value="ECO:0007669"/>
    <property type="project" value="InterPro"/>
</dbReference>